<name>A0A9D3LSG1_ANGAN</name>
<sequence length="90" mass="9622">MCELHLRLRPGDSEALTDARLRGEPAASIRGGLNSGRDRGEGTRSPNVPARVDRPPPPTRVTSLRVDRGDAVLSNPENDRSHASNETGGV</sequence>
<dbReference type="EMBL" id="JAFIRN010000016">
    <property type="protein sequence ID" value="KAG5833883.1"/>
    <property type="molecule type" value="Genomic_DNA"/>
</dbReference>
<comment type="caution">
    <text evidence="2">The sequence shown here is derived from an EMBL/GenBank/DDBJ whole genome shotgun (WGS) entry which is preliminary data.</text>
</comment>
<evidence type="ECO:0000256" key="1">
    <source>
        <dbReference type="SAM" id="MobiDB-lite"/>
    </source>
</evidence>
<feature type="region of interest" description="Disordered" evidence="1">
    <location>
        <begin position="1"/>
        <end position="90"/>
    </location>
</feature>
<dbReference type="AlphaFoldDB" id="A0A9D3LSG1"/>
<evidence type="ECO:0000313" key="3">
    <source>
        <dbReference type="Proteomes" id="UP001044222"/>
    </source>
</evidence>
<keyword evidence="3" id="KW-1185">Reference proteome</keyword>
<protein>
    <submittedName>
        <fullName evidence="2">Uncharacterized protein</fullName>
    </submittedName>
</protein>
<accession>A0A9D3LSG1</accession>
<evidence type="ECO:0000313" key="2">
    <source>
        <dbReference type="EMBL" id="KAG5833883.1"/>
    </source>
</evidence>
<gene>
    <name evidence="2" type="ORF">ANANG_G00280630</name>
</gene>
<organism evidence="2 3">
    <name type="scientific">Anguilla anguilla</name>
    <name type="common">European freshwater eel</name>
    <name type="synonym">Muraena anguilla</name>
    <dbReference type="NCBI Taxonomy" id="7936"/>
    <lineage>
        <taxon>Eukaryota</taxon>
        <taxon>Metazoa</taxon>
        <taxon>Chordata</taxon>
        <taxon>Craniata</taxon>
        <taxon>Vertebrata</taxon>
        <taxon>Euteleostomi</taxon>
        <taxon>Actinopterygii</taxon>
        <taxon>Neopterygii</taxon>
        <taxon>Teleostei</taxon>
        <taxon>Anguilliformes</taxon>
        <taxon>Anguillidae</taxon>
        <taxon>Anguilla</taxon>
    </lineage>
</organism>
<feature type="compositionally biased region" description="Basic and acidic residues" evidence="1">
    <location>
        <begin position="1"/>
        <end position="23"/>
    </location>
</feature>
<dbReference type="Proteomes" id="UP001044222">
    <property type="component" value="Chromosome 16"/>
</dbReference>
<proteinExistence type="predicted"/>
<reference evidence="2" key="1">
    <citation type="submission" date="2021-01" db="EMBL/GenBank/DDBJ databases">
        <title>A chromosome-scale assembly of European eel, Anguilla anguilla.</title>
        <authorList>
            <person name="Henkel C."/>
            <person name="Jong-Raadsen S.A."/>
            <person name="Dufour S."/>
            <person name="Weltzien F.-A."/>
            <person name="Palstra A.P."/>
            <person name="Pelster B."/>
            <person name="Spaink H.P."/>
            <person name="Van Den Thillart G.E."/>
            <person name="Jansen H."/>
            <person name="Zahm M."/>
            <person name="Klopp C."/>
            <person name="Cedric C."/>
            <person name="Louis A."/>
            <person name="Berthelot C."/>
            <person name="Parey E."/>
            <person name="Roest Crollius H."/>
            <person name="Montfort J."/>
            <person name="Robinson-Rechavi M."/>
            <person name="Bucao C."/>
            <person name="Bouchez O."/>
            <person name="Gislard M."/>
            <person name="Lluch J."/>
            <person name="Milhes M."/>
            <person name="Lampietro C."/>
            <person name="Lopez Roques C."/>
            <person name="Donnadieu C."/>
            <person name="Braasch I."/>
            <person name="Desvignes T."/>
            <person name="Postlethwait J."/>
            <person name="Bobe J."/>
            <person name="Guiguen Y."/>
            <person name="Dirks R."/>
        </authorList>
    </citation>
    <scope>NUCLEOTIDE SEQUENCE</scope>
    <source>
        <strain evidence="2">Tag_6206</strain>
        <tissue evidence="2">Liver</tissue>
    </source>
</reference>